<name>A0A0F9M9E7_9ZZZZ</name>
<comment type="caution">
    <text evidence="1">The sequence shown here is derived from an EMBL/GenBank/DDBJ whole genome shotgun (WGS) entry which is preliminary data.</text>
</comment>
<proteinExistence type="predicted"/>
<dbReference type="AlphaFoldDB" id="A0A0F9M9E7"/>
<accession>A0A0F9M9E7</accession>
<gene>
    <name evidence="1" type="ORF">LCGC14_1118740</name>
</gene>
<evidence type="ECO:0000313" key="1">
    <source>
        <dbReference type="EMBL" id="KKN02319.1"/>
    </source>
</evidence>
<protein>
    <submittedName>
        <fullName evidence="1">Uncharacterized protein</fullName>
    </submittedName>
</protein>
<organism evidence="1">
    <name type="scientific">marine sediment metagenome</name>
    <dbReference type="NCBI Taxonomy" id="412755"/>
    <lineage>
        <taxon>unclassified sequences</taxon>
        <taxon>metagenomes</taxon>
        <taxon>ecological metagenomes</taxon>
    </lineage>
</organism>
<sequence length="156" mass="18398">MPEEKKNQWVGWTDKEKANVNEFFETDLEYQKYLLDPKNERIWQDINKDLALGNLEEFEYGAILNQEKTLRGLMGMKDNLGNETIGNLFVPEELLQLFRRMPAFTLALSLSKSGFKQKLMRSATRESILTARDESNPIEYKKTWFPKRKKKEGMQQ</sequence>
<reference evidence="1" key="1">
    <citation type="journal article" date="2015" name="Nature">
        <title>Complex archaea that bridge the gap between prokaryotes and eukaryotes.</title>
        <authorList>
            <person name="Spang A."/>
            <person name="Saw J.H."/>
            <person name="Jorgensen S.L."/>
            <person name="Zaremba-Niedzwiedzka K."/>
            <person name="Martijn J."/>
            <person name="Lind A.E."/>
            <person name="van Eijk R."/>
            <person name="Schleper C."/>
            <person name="Guy L."/>
            <person name="Ettema T.J."/>
        </authorList>
    </citation>
    <scope>NUCLEOTIDE SEQUENCE</scope>
</reference>
<dbReference type="EMBL" id="LAZR01005161">
    <property type="protein sequence ID" value="KKN02319.1"/>
    <property type="molecule type" value="Genomic_DNA"/>
</dbReference>